<evidence type="ECO:0000313" key="2">
    <source>
        <dbReference type="EMBL" id="AIZ56408.1"/>
    </source>
</evidence>
<feature type="transmembrane region" description="Helical" evidence="1">
    <location>
        <begin position="6"/>
        <end position="23"/>
    </location>
</feature>
<evidence type="ECO:0000256" key="1">
    <source>
        <dbReference type="SAM" id="Phobius"/>
    </source>
</evidence>
<keyword evidence="3" id="KW-1185">Reference proteome</keyword>
<dbReference type="Gene3D" id="3.40.190.10">
    <property type="entry name" value="Periplasmic binding protein-like II"/>
    <property type="match status" value="2"/>
</dbReference>
<dbReference type="EMBL" id="CP010070">
    <property type="protein sequence ID" value="AIZ56408.1"/>
    <property type="molecule type" value="Genomic_DNA"/>
</dbReference>
<dbReference type="OrthoDB" id="10037at2157"/>
<name>A0A0A7LBL4_9ARCH</name>
<organism evidence="2 3">
    <name type="scientific">Candidatus Methanoplasma termitum</name>
    <dbReference type="NCBI Taxonomy" id="1577791"/>
    <lineage>
        <taxon>Archaea</taxon>
        <taxon>Methanobacteriati</taxon>
        <taxon>Thermoplasmatota</taxon>
        <taxon>Thermoplasmata</taxon>
        <taxon>Methanomassiliicoccales</taxon>
        <taxon>Methanomassiliicoccaceae</taxon>
        <taxon>Candidatus Methanoplasma</taxon>
    </lineage>
</organism>
<keyword evidence="1" id="KW-1133">Transmembrane helix</keyword>
<proteinExistence type="predicted"/>
<keyword evidence="1" id="KW-0472">Membrane</keyword>
<evidence type="ECO:0000313" key="3">
    <source>
        <dbReference type="Proteomes" id="UP000030787"/>
    </source>
</evidence>
<reference evidence="2 3" key="1">
    <citation type="journal article" date="2014" name="Appl. Environ. Microbiol.">
        <title>Comparative Genome Analysis of 'Candidatus Methanoplasma termitum' Indicates a New Mode of Energy Metabolism in the Seventh Order of Methanogens.</title>
        <authorList>
            <person name="Lang K."/>
            <person name="Schuldes J."/>
            <person name="Klingl A."/>
            <person name="Poehlein A."/>
            <person name="Daniel R."/>
            <person name="Brune A."/>
        </authorList>
    </citation>
    <scope>NUCLEOTIDE SEQUENCE [LARGE SCALE GENOMIC DNA]</scope>
    <source>
        <strain evidence="3">Mpt1</strain>
    </source>
</reference>
<dbReference type="RefSeq" id="WP_048111806.1">
    <property type="nucleotide sequence ID" value="NZ_CP010070.1"/>
</dbReference>
<dbReference type="STRING" id="1577791.Mpt1_c05170"/>
<dbReference type="Proteomes" id="UP000030787">
    <property type="component" value="Chromosome"/>
</dbReference>
<dbReference type="HOGENOM" id="CLU_747236_0_0_2"/>
<dbReference type="SUPFAM" id="SSF53850">
    <property type="entry name" value="Periplasmic binding protein-like II"/>
    <property type="match status" value="1"/>
</dbReference>
<dbReference type="AlphaFoldDB" id="A0A0A7LBL4"/>
<dbReference type="PANTHER" id="PTHR30024">
    <property type="entry name" value="ALIPHATIC SULFONATES-BINDING PROTEIN-RELATED"/>
    <property type="match status" value="1"/>
</dbReference>
<accession>A0A0A7LBL4</accession>
<sequence length="370" mass="39665">MNVKVWTVVVILIVVLAGSAIYLSKNAEQKDRVVIVAMVNEEGSGIFASNSVIGLTFDPNTTTNWGGHVFATPGPSSIQHMILMDFVVNTLGLKFELYNDVRNSDTVYWTAVAPGNMGTSLLGGQIDGGIPWEAHYSNITVQSGVYNAYGVGTTSELWEGHPCCVVAASRAFVYDNPNAVLRFLSAYSASVVWLQDAVNVSSPNHAKLVEYVKSIAGVSNEMVINAALQNVVYTYSLDNLRAGIETMVDTYSSLGLLKNTINKIGFDSSTAFANWLVDDSYISLAAGRPSTYYSDLSNININVGVLAQDIHQIALHIGIREGIFAEYGLTLNLGTPFGAGGDVMNALMSGVVQIGFVGSPPVVLNTVNMW</sequence>
<protein>
    <recommendedName>
        <fullName evidence="4">NMT1/THI5 like protein</fullName>
    </recommendedName>
</protein>
<gene>
    <name evidence="2" type="ORF">Mpt1_c05170</name>
</gene>
<dbReference type="KEGG" id="mear:Mpt1_c05170"/>
<evidence type="ECO:0008006" key="4">
    <source>
        <dbReference type="Google" id="ProtNLM"/>
    </source>
</evidence>
<keyword evidence="1" id="KW-0812">Transmembrane</keyword>
<dbReference type="GeneID" id="24818186"/>
<dbReference type="Pfam" id="PF13379">
    <property type="entry name" value="NMT1_2"/>
    <property type="match status" value="1"/>
</dbReference>